<accession>A0ACB9LM63</accession>
<evidence type="ECO:0000313" key="2">
    <source>
        <dbReference type="Proteomes" id="UP001057402"/>
    </source>
</evidence>
<evidence type="ECO:0000313" key="1">
    <source>
        <dbReference type="EMBL" id="KAI4311997.1"/>
    </source>
</evidence>
<keyword evidence="2" id="KW-1185">Reference proteome</keyword>
<protein>
    <submittedName>
        <fullName evidence="1">Uncharacterized protein</fullName>
    </submittedName>
</protein>
<dbReference type="Proteomes" id="UP001057402">
    <property type="component" value="Chromosome 11"/>
</dbReference>
<proteinExistence type="predicted"/>
<comment type="caution">
    <text evidence="1">The sequence shown here is derived from an EMBL/GenBank/DDBJ whole genome shotgun (WGS) entry which is preliminary data.</text>
</comment>
<organism evidence="1 2">
    <name type="scientific">Melastoma candidum</name>
    <dbReference type="NCBI Taxonomy" id="119954"/>
    <lineage>
        <taxon>Eukaryota</taxon>
        <taxon>Viridiplantae</taxon>
        <taxon>Streptophyta</taxon>
        <taxon>Embryophyta</taxon>
        <taxon>Tracheophyta</taxon>
        <taxon>Spermatophyta</taxon>
        <taxon>Magnoliopsida</taxon>
        <taxon>eudicotyledons</taxon>
        <taxon>Gunneridae</taxon>
        <taxon>Pentapetalae</taxon>
        <taxon>rosids</taxon>
        <taxon>malvids</taxon>
        <taxon>Myrtales</taxon>
        <taxon>Melastomataceae</taxon>
        <taxon>Melastomatoideae</taxon>
        <taxon>Melastomateae</taxon>
        <taxon>Melastoma</taxon>
    </lineage>
</organism>
<gene>
    <name evidence="1" type="ORF">MLD38_036856</name>
</gene>
<name>A0ACB9LM63_9MYRT</name>
<dbReference type="EMBL" id="CM042890">
    <property type="protein sequence ID" value="KAI4311997.1"/>
    <property type="molecule type" value="Genomic_DNA"/>
</dbReference>
<sequence length="99" mass="10402">MAAPTITPRSSTSGARTFSMTPGFNKGKFVFNLTPGKGSDRIVFVGVGDGVLHEGEGSAGPPCSPSADCHVSHEQIERVFRCHSDDSLAYLSFCPGLIT</sequence>
<reference evidence="2" key="1">
    <citation type="journal article" date="2023" name="Front. Plant Sci.">
        <title>Chromosomal-level genome assembly of Melastoma candidum provides insights into trichome evolution.</title>
        <authorList>
            <person name="Zhong Y."/>
            <person name="Wu W."/>
            <person name="Sun C."/>
            <person name="Zou P."/>
            <person name="Liu Y."/>
            <person name="Dai S."/>
            <person name="Zhou R."/>
        </authorList>
    </citation>
    <scope>NUCLEOTIDE SEQUENCE [LARGE SCALE GENOMIC DNA]</scope>
</reference>